<dbReference type="EMBL" id="AP018050">
    <property type="protein sequence ID" value="BBA29980.1"/>
    <property type="molecule type" value="Genomic_DNA"/>
</dbReference>
<dbReference type="Proteomes" id="UP000267517">
    <property type="component" value="Chromosome II"/>
</dbReference>
<dbReference type="OrthoDB" id="1067770at2"/>
<evidence type="ECO:0000313" key="2">
    <source>
        <dbReference type="Proteomes" id="UP000267517"/>
    </source>
</evidence>
<dbReference type="AlphaFoldDB" id="A0A250KJX7"/>
<proteinExistence type="predicted"/>
<evidence type="ECO:0000313" key="1">
    <source>
        <dbReference type="EMBL" id="BBA29980.1"/>
    </source>
</evidence>
<sequence length="400" mass="47374">MKKILGLVPLFALTIMFVQCTGNSKRANTVAMESHKTTHIHYDSIISMERLKEIGIDRNTLLKHIELQENAWNGGDFRDDQSIPQYMPTETDFQLTIPLVKYYLSTHGYKRPSTELFQERIKFVFGYQLKMDKTKGYEGIGADDDFNFTSPYYAIYKDRFITYNWLLRDLLSVEGDKIKLKSQVFQQIKALNNFIFYNDVNAFKLLENLQSQGDDDGLGTFYNGENILEDLFASYNYYKSPMLNQWYFLKYKDEPYDFVNRIFDKAPNNNIIVHTLLIETIEKNTTGTKHDYYDDNFANYVYDLIRDENGMNSKYFTIEQKARIFCYFANSEYKMREKYRQYITSNVWDPMPWTCLIMLRCKEIYQYARTHKYFGISSPKMMEELEHEGISDESDGPDPE</sequence>
<accession>A0A250KJX7</accession>
<dbReference type="RefSeq" id="WP_120175073.1">
    <property type="nucleotide sequence ID" value="NZ_AP018050.1"/>
</dbReference>
<gene>
    <name evidence="1" type="ORF">PMEL_200507</name>
</gene>
<organism evidence="1 2">
    <name type="scientific">Prevotella melaninogenica</name>
    <dbReference type="NCBI Taxonomy" id="28132"/>
    <lineage>
        <taxon>Bacteria</taxon>
        <taxon>Pseudomonadati</taxon>
        <taxon>Bacteroidota</taxon>
        <taxon>Bacteroidia</taxon>
        <taxon>Bacteroidales</taxon>
        <taxon>Prevotellaceae</taxon>
        <taxon>Prevotella</taxon>
    </lineage>
</organism>
<name>A0A250KJX7_9BACT</name>
<protein>
    <submittedName>
        <fullName evidence="1">Uncharacterized protein</fullName>
    </submittedName>
</protein>
<reference evidence="1 2" key="1">
    <citation type="submission" date="2017-05" db="EMBL/GenBank/DDBJ databases">
        <title>whole genome sequence of Prevotella melaninogenica GAI 07411.</title>
        <authorList>
            <person name="Kondo Y."/>
            <person name="Hoshino T."/>
        </authorList>
    </citation>
    <scope>NUCLEOTIDE SEQUENCE [LARGE SCALE GENOMIC DNA]</scope>
    <source>
        <strain evidence="1 2">GAI 07411</strain>
    </source>
</reference>